<gene>
    <name evidence="2" type="primary">mnmE_2</name>
    <name evidence="2" type="ORF">HG15A2_47960</name>
</gene>
<dbReference type="Gene3D" id="3.30.1360.120">
    <property type="entry name" value="Probable tRNA modification gtpase trme, domain 1"/>
    <property type="match status" value="1"/>
</dbReference>
<dbReference type="GO" id="GO:0016787">
    <property type="term" value="F:hydrolase activity"/>
    <property type="evidence" value="ECO:0007669"/>
    <property type="project" value="UniProtKB-KW"/>
</dbReference>
<reference evidence="2 3" key="1">
    <citation type="submission" date="2019-02" db="EMBL/GenBank/DDBJ databases">
        <title>Deep-cultivation of Planctomycetes and their phenomic and genomic characterization uncovers novel biology.</title>
        <authorList>
            <person name="Wiegand S."/>
            <person name="Jogler M."/>
            <person name="Boedeker C."/>
            <person name="Pinto D."/>
            <person name="Vollmers J."/>
            <person name="Rivas-Marin E."/>
            <person name="Kohn T."/>
            <person name="Peeters S.H."/>
            <person name="Heuer A."/>
            <person name="Rast P."/>
            <person name="Oberbeckmann S."/>
            <person name="Bunk B."/>
            <person name="Jeske O."/>
            <person name="Meyerdierks A."/>
            <person name="Storesund J.E."/>
            <person name="Kallscheuer N."/>
            <person name="Luecker S."/>
            <person name="Lage O.M."/>
            <person name="Pohl T."/>
            <person name="Merkel B.J."/>
            <person name="Hornburger P."/>
            <person name="Mueller R.-W."/>
            <person name="Bruemmer F."/>
            <person name="Labrenz M."/>
            <person name="Spormann A.M."/>
            <person name="Op den Camp H."/>
            <person name="Overmann J."/>
            <person name="Amann R."/>
            <person name="Jetten M.S.M."/>
            <person name="Mascher T."/>
            <person name="Medema M.H."/>
            <person name="Devos D.P."/>
            <person name="Kaster A.-K."/>
            <person name="Ovreas L."/>
            <person name="Rohde M."/>
            <person name="Galperin M.Y."/>
            <person name="Jogler C."/>
        </authorList>
    </citation>
    <scope>NUCLEOTIDE SEQUENCE [LARGE SCALE GENOMIC DNA]</scope>
    <source>
        <strain evidence="2 3">HG15A2</strain>
    </source>
</reference>
<feature type="domain" description="TrmE-type G" evidence="1">
    <location>
        <begin position="212"/>
        <end position="376"/>
    </location>
</feature>
<accession>A0A517N2U4</accession>
<name>A0A517N2U4_9BACT</name>
<dbReference type="PROSITE" id="PS51709">
    <property type="entry name" value="G_TRME"/>
    <property type="match status" value="1"/>
</dbReference>
<dbReference type="InterPro" id="IPR027417">
    <property type="entry name" value="P-loop_NTPase"/>
</dbReference>
<dbReference type="InterPro" id="IPR027266">
    <property type="entry name" value="TrmE/GcvT-like"/>
</dbReference>
<dbReference type="GO" id="GO:0002098">
    <property type="term" value="P:tRNA wobble uridine modification"/>
    <property type="evidence" value="ECO:0007669"/>
    <property type="project" value="TreeGrafter"/>
</dbReference>
<dbReference type="EMBL" id="CP036263">
    <property type="protein sequence ID" value="QDT01454.1"/>
    <property type="molecule type" value="Genomic_DNA"/>
</dbReference>
<dbReference type="AlphaFoldDB" id="A0A517N2U4"/>
<evidence type="ECO:0000313" key="3">
    <source>
        <dbReference type="Proteomes" id="UP000319852"/>
    </source>
</evidence>
<dbReference type="InterPro" id="IPR005225">
    <property type="entry name" value="Small_GTP-bd"/>
</dbReference>
<dbReference type="InterPro" id="IPR031168">
    <property type="entry name" value="G_TrmE"/>
</dbReference>
<evidence type="ECO:0000313" key="2">
    <source>
        <dbReference type="EMBL" id="QDT01454.1"/>
    </source>
</evidence>
<dbReference type="OrthoDB" id="9805918at2"/>
<sequence>MDSKLQGKLQGEILVSAAGDTVIDADNSIPCEDCASVLTPAGRAAVAVIAAKGKAALSAIDSAFVAANGHPLGDQVTGRITFGHWHDEQGHREEVIVCRTSGATTEVQCHGGPTAVARITQQLADAGCQIIPWQQWLEQESADRIAAEAQIALANSLTLKTSAVLLQQDGGTLKSEIDFIASEIAAKNISEALQRIANLQARIPFGLHLTKPWKVVIAGRPNVGKSSLINALLGYQRAIVFDQPGTTRDVVTATTALDGWPVELIDVAGLRTTQEPLEAAGVELARKSIATADLVLWVVEAGSDIEKSVAKESQELLGPALASPPNNLVPLIVANKIDQLDGTTQATKPELPIVATSALTGEGIPVLIEQIVKRLIPTLPKADEPIPFTLRQVGLLDQLTEAIQADKLEAAKETCNELTVGCAVRTSS</sequence>
<keyword evidence="3" id="KW-1185">Reference proteome</keyword>
<organism evidence="2 3">
    <name type="scientific">Adhaeretor mobilis</name>
    <dbReference type="NCBI Taxonomy" id="1930276"/>
    <lineage>
        <taxon>Bacteria</taxon>
        <taxon>Pseudomonadati</taxon>
        <taxon>Planctomycetota</taxon>
        <taxon>Planctomycetia</taxon>
        <taxon>Pirellulales</taxon>
        <taxon>Lacipirellulaceae</taxon>
        <taxon>Adhaeretor</taxon>
    </lineage>
</organism>
<dbReference type="RefSeq" id="WP_145063638.1">
    <property type="nucleotide sequence ID" value="NZ_CP036263.1"/>
</dbReference>
<dbReference type="NCBIfam" id="TIGR00231">
    <property type="entry name" value="small_GTP"/>
    <property type="match status" value="1"/>
</dbReference>
<dbReference type="Pfam" id="PF01926">
    <property type="entry name" value="MMR_HSR1"/>
    <property type="match status" value="1"/>
</dbReference>
<dbReference type="GO" id="GO:0005525">
    <property type="term" value="F:GTP binding"/>
    <property type="evidence" value="ECO:0007669"/>
    <property type="project" value="InterPro"/>
</dbReference>
<dbReference type="GO" id="GO:0030488">
    <property type="term" value="P:tRNA methylation"/>
    <property type="evidence" value="ECO:0007669"/>
    <property type="project" value="TreeGrafter"/>
</dbReference>
<proteinExistence type="predicted"/>
<dbReference type="EC" id="3.6.-.-" evidence="2"/>
<evidence type="ECO:0000259" key="1">
    <source>
        <dbReference type="PROSITE" id="PS51709"/>
    </source>
</evidence>
<dbReference type="SUPFAM" id="SSF52540">
    <property type="entry name" value="P-loop containing nucleoside triphosphate hydrolases"/>
    <property type="match status" value="1"/>
</dbReference>
<dbReference type="PANTHER" id="PTHR42714">
    <property type="entry name" value="TRNA MODIFICATION GTPASE GTPBP3"/>
    <property type="match status" value="1"/>
</dbReference>
<protein>
    <submittedName>
        <fullName evidence="2">tRNA modification GTPase MnmE</fullName>
        <ecNumber evidence="2">3.6.-.-</ecNumber>
    </submittedName>
</protein>
<dbReference type="Proteomes" id="UP000319852">
    <property type="component" value="Chromosome"/>
</dbReference>
<dbReference type="Gene3D" id="3.40.50.300">
    <property type="entry name" value="P-loop containing nucleotide triphosphate hydrolases"/>
    <property type="match status" value="1"/>
</dbReference>
<keyword evidence="2" id="KW-0378">Hydrolase</keyword>
<dbReference type="KEGG" id="amob:HG15A2_47960"/>
<dbReference type="PANTHER" id="PTHR42714:SF2">
    <property type="entry name" value="TRNA MODIFICATION GTPASE GTPBP3, MITOCHONDRIAL"/>
    <property type="match status" value="1"/>
</dbReference>
<dbReference type="CDD" id="cd04164">
    <property type="entry name" value="trmE"/>
    <property type="match status" value="1"/>
</dbReference>
<dbReference type="GO" id="GO:0005829">
    <property type="term" value="C:cytosol"/>
    <property type="evidence" value="ECO:0007669"/>
    <property type="project" value="TreeGrafter"/>
</dbReference>
<dbReference type="InterPro" id="IPR006073">
    <property type="entry name" value="GTP-bd"/>
</dbReference>
<dbReference type="SUPFAM" id="SSF103025">
    <property type="entry name" value="Folate-binding domain"/>
    <property type="match status" value="1"/>
</dbReference>